<dbReference type="AlphaFoldDB" id="A0A138ZX81"/>
<keyword evidence="3" id="KW-1185">Reference proteome</keyword>
<dbReference type="EMBL" id="KQ965931">
    <property type="protein sequence ID" value="KXS08885.1"/>
    <property type="molecule type" value="Genomic_DNA"/>
</dbReference>
<evidence type="ECO:0000313" key="2">
    <source>
        <dbReference type="EMBL" id="KXS08885.1"/>
    </source>
</evidence>
<organism evidence="2 3">
    <name type="scientific">Gonapodya prolifera (strain JEL478)</name>
    <name type="common">Monoblepharis prolifera</name>
    <dbReference type="NCBI Taxonomy" id="1344416"/>
    <lineage>
        <taxon>Eukaryota</taxon>
        <taxon>Fungi</taxon>
        <taxon>Fungi incertae sedis</taxon>
        <taxon>Chytridiomycota</taxon>
        <taxon>Chytridiomycota incertae sedis</taxon>
        <taxon>Monoblepharidomycetes</taxon>
        <taxon>Monoblepharidales</taxon>
        <taxon>Gonapodyaceae</taxon>
        <taxon>Gonapodya</taxon>
    </lineage>
</organism>
<feature type="compositionally biased region" description="Basic and acidic residues" evidence="1">
    <location>
        <begin position="358"/>
        <end position="406"/>
    </location>
</feature>
<protein>
    <submittedName>
        <fullName evidence="2">Uncharacterized protein</fullName>
    </submittedName>
</protein>
<sequence length="577" mass="63225">MDVDPPLPSNRAPIAPQAATAYPPITAPQPNVLYFGHLGNPNPSPTPPGLQFPPNDAEIRLSELMVVHELRLVPKGLKPLSSWTELGRTSPATFPIDVFYLASGGTQFLDPQNDSINTVVSSSDPQSLEPIANLPPSPSSHLKWELLTKKAVRFDESRKVQSMYTSKFTGLGKPIATQALRFRGNFDCLSVCVIGRKASDIRRERDQFKIMPEKREEKGAVVEKPLSTSPVIGTTSQLKTGADVAEKPYSSLHSEIGKLTTPQTVYPITSTLSRQNDAREMPPQQIINLAATPSFTSQSGGISREQTSFTIVTSPHLKSKELPNARDFTGDNPASTQENKMGATPALPSNQRPFVPNTEREMWKPRERERGEQENEMSDHEVHETGTEQEVYDKRKHDADLTDGRGRTSPYHSGRLSREDALDGTYVSWNDIMHAGPPPLYATSILHTMSGSSTTAYPAFLARASLLRSHLDKNPFNRDTDDVPPWGSSFKWGAKLADILDGDNRGKWVIEGLAGFLKQDNGNSFGSASASLADISESLYFALNPDSPYQSMKLLKAGLELFALMSRCGGSVAKAIL</sequence>
<gene>
    <name evidence="2" type="ORF">M427DRAFT_287048</name>
</gene>
<dbReference type="OrthoDB" id="2011702at2759"/>
<dbReference type="Proteomes" id="UP000070544">
    <property type="component" value="Unassembled WGS sequence"/>
</dbReference>
<feature type="region of interest" description="Disordered" evidence="1">
    <location>
        <begin position="313"/>
        <end position="416"/>
    </location>
</feature>
<accession>A0A138ZX81</accession>
<evidence type="ECO:0000256" key="1">
    <source>
        <dbReference type="SAM" id="MobiDB-lite"/>
    </source>
</evidence>
<reference evidence="2 3" key="1">
    <citation type="journal article" date="2015" name="Genome Biol. Evol.">
        <title>Phylogenomic analyses indicate that early fungi evolved digesting cell walls of algal ancestors of land plants.</title>
        <authorList>
            <person name="Chang Y."/>
            <person name="Wang S."/>
            <person name="Sekimoto S."/>
            <person name="Aerts A.L."/>
            <person name="Choi C."/>
            <person name="Clum A."/>
            <person name="LaButti K.M."/>
            <person name="Lindquist E.A."/>
            <person name="Yee Ngan C."/>
            <person name="Ohm R.A."/>
            <person name="Salamov A.A."/>
            <person name="Grigoriev I.V."/>
            <person name="Spatafora J.W."/>
            <person name="Berbee M.L."/>
        </authorList>
    </citation>
    <scope>NUCLEOTIDE SEQUENCE [LARGE SCALE GENOMIC DNA]</scope>
    <source>
        <strain evidence="2 3">JEL478</strain>
    </source>
</reference>
<evidence type="ECO:0000313" key="3">
    <source>
        <dbReference type="Proteomes" id="UP000070544"/>
    </source>
</evidence>
<name>A0A138ZX81_GONPJ</name>
<proteinExistence type="predicted"/>